<dbReference type="InterPro" id="IPR009593">
    <property type="entry name" value="DUF1203"/>
</dbReference>
<dbReference type="EMBL" id="PDWN01000001">
    <property type="protein sequence ID" value="KAF1697326.1"/>
    <property type="molecule type" value="Genomic_DNA"/>
</dbReference>
<evidence type="ECO:0008006" key="3">
    <source>
        <dbReference type="Google" id="ProtNLM"/>
    </source>
</evidence>
<proteinExistence type="predicted"/>
<dbReference type="RefSeq" id="WP_162407943.1">
    <property type="nucleotide sequence ID" value="NZ_PDWN01000001.1"/>
</dbReference>
<sequence>MSPFRLLGIDPRPFQSLFALDDRELAGHGAMRVFADADSGYPCRVSLEDARVGEELLLLPYVHQPEATPYRASGPIFVRRGACRPTLAAGLVPAYVSTRLISLRAYDAAHMMVDAEVREGGEVSAWLDTAFQHERVAYVQLHNARRGCFSCTAVRA</sequence>
<keyword evidence="2" id="KW-1185">Reference proteome</keyword>
<accession>A0ABQ6ZB51</accession>
<evidence type="ECO:0000313" key="2">
    <source>
        <dbReference type="Proteomes" id="UP000788419"/>
    </source>
</evidence>
<reference evidence="1 2" key="1">
    <citation type="submission" date="2017-10" db="EMBL/GenBank/DDBJ databases">
        <title>Whole genome sequencing of members of genus Pseudoxanthomonas.</title>
        <authorList>
            <person name="Kumar S."/>
            <person name="Bansal K."/>
            <person name="Kaur A."/>
            <person name="Patil P."/>
            <person name="Sharma S."/>
            <person name="Patil P.B."/>
        </authorList>
    </citation>
    <scope>NUCLEOTIDE SEQUENCE [LARGE SCALE GENOMIC DNA]</scope>
    <source>
        <strain evidence="1 2">DSM 17801</strain>
    </source>
</reference>
<protein>
    <recommendedName>
        <fullName evidence="3">DUF1203 domain-containing protein</fullName>
    </recommendedName>
</protein>
<name>A0ABQ6ZB51_9GAMM</name>
<evidence type="ECO:0000313" key="1">
    <source>
        <dbReference type="EMBL" id="KAF1697326.1"/>
    </source>
</evidence>
<dbReference type="PIRSF" id="PIRSF034110">
    <property type="entry name" value="DUF1203"/>
    <property type="match status" value="1"/>
</dbReference>
<organism evidence="1 2">
    <name type="scientific">Pseudoxanthomonas daejeonensis</name>
    <dbReference type="NCBI Taxonomy" id="266062"/>
    <lineage>
        <taxon>Bacteria</taxon>
        <taxon>Pseudomonadati</taxon>
        <taxon>Pseudomonadota</taxon>
        <taxon>Gammaproteobacteria</taxon>
        <taxon>Lysobacterales</taxon>
        <taxon>Lysobacteraceae</taxon>
        <taxon>Pseudoxanthomonas</taxon>
    </lineage>
</organism>
<comment type="caution">
    <text evidence="1">The sequence shown here is derived from an EMBL/GenBank/DDBJ whole genome shotgun (WGS) entry which is preliminary data.</text>
</comment>
<gene>
    <name evidence="1" type="ORF">CSC65_00135</name>
</gene>
<dbReference type="Proteomes" id="UP000788419">
    <property type="component" value="Unassembled WGS sequence"/>
</dbReference>
<dbReference type="Pfam" id="PF06718">
    <property type="entry name" value="DUF1203"/>
    <property type="match status" value="1"/>
</dbReference>